<reference evidence="17" key="1">
    <citation type="submission" date="2022-07" db="EMBL/GenBank/DDBJ databases">
        <title>Phylogenomic reconstructions and comparative analyses of Kickxellomycotina fungi.</title>
        <authorList>
            <person name="Reynolds N.K."/>
            <person name="Stajich J.E."/>
            <person name="Barry K."/>
            <person name="Grigoriev I.V."/>
            <person name="Crous P."/>
            <person name="Smith M.E."/>
        </authorList>
    </citation>
    <scope>NUCLEOTIDE SEQUENCE</scope>
    <source>
        <strain evidence="17">NBRC 100468</strain>
    </source>
</reference>
<feature type="domain" description="Aminotransferase class I/classII large" evidence="16">
    <location>
        <begin position="67"/>
        <end position="430"/>
    </location>
</feature>
<dbReference type="InterPro" id="IPR015422">
    <property type="entry name" value="PyrdxlP-dep_Trfase_small"/>
</dbReference>
<evidence type="ECO:0000256" key="7">
    <source>
        <dbReference type="ARBA" id="ARBA00022576"/>
    </source>
</evidence>
<comment type="similarity">
    <text evidence="3 13">Belongs to the class-I pyridoxal-phosphate-dependent aminotransferase family.</text>
</comment>
<name>A0A9W7ZN46_9FUNG</name>
<dbReference type="EC" id="2.6.1.5" evidence="5"/>
<keyword evidence="7" id="KW-0032">Aminotransferase</keyword>
<dbReference type="GO" id="GO:0004838">
    <property type="term" value="F:L-tyrosine-2-oxoglutarate transaminase activity"/>
    <property type="evidence" value="ECO:0007669"/>
    <property type="project" value="InterPro"/>
</dbReference>
<evidence type="ECO:0000313" key="17">
    <source>
        <dbReference type="EMBL" id="KAJ1912995.1"/>
    </source>
</evidence>
<organism evidence="17 18">
    <name type="scientific">Mycoemilia scoparia</name>
    <dbReference type="NCBI Taxonomy" id="417184"/>
    <lineage>
        <taxon>Eukaryota</taxon>
        <taxon>Fungi</taxon>
        <taxon>Fungi incertae sedis</taxon>
        <taxon>Zoopagomycota</taxon>
        <taxon>Kickxellomycotina</taxon>
        <taxon>Kickxellomycetes</taxon>
        <taxon>Kickxellales</taxon>
        <taxon>Kickxellaceae</taxon>
        <taxon>Mycoemilia</taxon>
    </lineage>
</organism>
<dbReference type="InterPro" id="IPR015421">
    <property type="entry name" value="PyrdxlP-dep_Trfase_major"/>
</dbReference>
<comment type="catalytic activity">
    <reaction evidence="12">
        <text>L-tyrosine + 2-oxoglutarate = 3-(4-hydroxyphenyl)pyruvate + L-glutamate</text>
        <dbReference type="Rhea" id="RHEA:15093"/>
        <dbReference type="ChEBI" id="CHEBI:16810"/>
        <dbReference type="ChEBI" id="CHEBI:29985"/>
        <dbReference type="ChEBI" id="CHEBI:36242"/>
        <dbReference type="ChEBI" id="CHEBI:58315"/>
        <dbReference type="EC" id="2.6.1.5"/>
    </reaction>
</comment>
<dbReference type="AlphaFoldDB" id="A0A9W7ZN46"/>
<dbReference type="OrthoDB" id="7042322at2759"/>
<evidence type="ECO:0000256" key="5">
    <source>
        <dbReference type="ARBA" id="ARBA00012749"/>
    </source>
</evidence>
<feature type="region of interest" description="Disordered" evidence="15">
    <location>
        <begin position="1"/>
        <end position="25"/>
    </location>
</feature>
<proteinExistence type="inferred from homology"/>
<evidence type="ECO:0000256" key="8">
    <source>
        <dbReference type="ARBA" id="ARBA00022679"/>
    </source>
</evidence>
<dbReference type="PANTHER" id="PTHR45744">
    <property type="entry name" value="TYROSINE AMINOTRANSFERASE"/>
    <property type="match status" value="1"/>
</dbReference>
<dbReference type="GO" id="GO:0006572">
    <property type="term" value="P:L-tyrosine catabolic process"/>
    <property type="evidence" value="ECO:0007669"/>
    <property type="project" value="UniProtKB-KW"/>
</dbReference>
<dbReference type="SUPFAM" id="SSF53383">
    <property type="entry name" value="PLP-dependent transferases"/>
    <property type="match status" value="1"/>
</dbReference>
<feature type="modified residue" description="N6-(pyridoxal phosphate)lysine" evidence="14">
    <location>
        <position position="276"/>
    </location>
</feature>
<dbReference type="EMBL" id="JANBPU010000295">
    <property type="protein sequence ID" value="KAJ1912995.1"/>
    <property type="molecule type" value="Genomic_DNA"/>
</dbReference>
<gene>
    <name evidence="17" type="ORF">H4219_005393</name>
</gene>
<dbReference type="NCBIfam" id="TIGR01265">
    <property type="entry name" value="tyr_nico_aTase"/>
    <property type="match status" value="1"/>
</dbReference>
<keyword evidence="18" id="KW-1185">Reference proteome</keyword>
<evidence type="ECO:0000256" key="1">
    <source>
        <dbReference type="ARBA" id="ARBA00001933"/>
    </source>
</evidence>
<dbReference type="Gene3D" id="3.90.1150.10">
    <property type="entry name" value="Aspartate Aminotransferase, domain 1"/>
    <property type="match status" value="1"/>
</dbReference>
<evidence type="ECO:0000256" key="3">
    <source>
        <dbReference type="ARBA" id="ARBA00007441"/>
    </source>
</evidence>
<evidence type="ECO:0000313" key="18">
    <source>
        <dbReference type="Proteomes" id="UP001150538"/>
    </source>
</evidence>
<comment type="caution">
    <text evidence="17">The sequence shown here is derived from an EMBL/GenBank/DDBJ whole genome shotgun (WGS) entry which is preliminary data.</text>
</comment>
<evidence type="ECO:0000259" key="16">
    <source>
        <dbReference type="Pfam" id="PF00155"/>
    </source>
</evidence>
<evidence type="ECO:0000256" key="13">
    <source>
        <dbReference type="PIRNR" id="PIRNR000517"/>
    </source>
</evidence>
<keyword evidence="8" id="KW-0808">Transferase</keyword>
<evidence type="ECO:0000256" key="2">
    <source>
        <dbReference type="ARBA" id="ARBA00005203"/>
    </source>
</evidence>
<comment type="subunit">
    <text evidence="4">Homodimer.</text>
</comment>
<evidence type="ECO:0000256" key="4">
    <source>
        <dbReference type="ARBA" id="ARBA00011738"/>
    </source>
</evidence>
<dbReference type="PIRSF" id="PIRSF000517">
    <property type="entry name" value="Tyr_transaminase"/>
    <property type="match status" value="1"/>
</dbReference>
<evidence type="ECO:0000256" key="11">
    <source>
        <dbReference type="ARBA" id="ARBA00031696"/>
    </source>
</evidence>
<dbReference type="NCBIfam" id="TIGR01264">
    <property type="entry name" value="tyr_amTase_E"/>
    <property type="match status" value="1"/>
</dbReference>
<comment type="cofactor">
    <cofactor evidence="1 13 14">
        <name>pyridoxal 5'-phosphate</name>
        <dbReference type="ChEBI" id="CHEBI:597326"/>
    </cofactor>
</comment>
<accession>A0A9W7ZN46</accession>
<evidence type="ECO:0000256" key="10">
    <source>
        <dbReference type="ARBA" id="ARBA00022898"/>
    </source>
</evidence>
<dbReference type="FunFam" id="3.40.640.10:FF:000048">
    <property type="entry name" value="tyrosine aminotransferase"/>
    <property type="match status" value="1"/>
</dbReference>
<comment type="pathway">
    <text evidence="2">Amino-acid degradation; L-phenylalanine degradation; acetoacetate and fumarate from L-phenylalanine: step 2/6.</text>
</comment>
<dbReference type="InterPro" id="IPR004839">
    <property type="entry name" value="Aminotransferase_I/II_large"/>
</dbReference>
<dbReference type="CDD" id="cd00609">
    <property type="entry name" value="AAT_like"/>
    <property type="match status" value="1"/>
</dbReference>
<dbReference type="Pfam" id="PF00155">
    <property type="entry name" value="Aminotran_1_2"/>
    <property type="match status" value="1"/>
</dbReference>
<keyword evidence="10 13" id="KW-0663">Pyridoxal phosphate</keyword>
<evidence type="ECO:0000256" key="14">
    <source>
        <dbReference type="PIRSR" id="PIRSR000517-1"/>
    </source>
</evidence>
<dbReference type="InterPro" id="IPR005958">
    <property type="entry name" value="TyrNic_aminoTrfase"/>
</dbReference>
<dbReference type="InterPro" id="IPR005957">
    <property type="entry name" value="Tyrosine_aminoTrfase"/>
</dbReference>
<keyword evidence="9" id="KW-0828">Tyrosine catabolism</keyword>
<evidence type="ECO:0000256" key="15">
    <source>
        <dbReference type="SAM" id="MobiDB-lite"/>
    </source>
</evidence>
<protein>
    <recommendedName>
        <fullName evidence="6">Tyrosine aminotransferase</fullName>
        <ecNumber evidence="5">2.6.1.5</ecNumber>
    </recommendedName>
    <alternativeName>
        <fullName evidence="11">L-tyrosine:2-oxoglutarate aminotransferase</fullName>
    </alternativeName>
</protein>
<dbReference type="Proteomes" id="UP001150538">
    <property type="component" value="Unassembled WGS sequence"/>
</dbReference>
<evidence type="ECO:0000256" key="12">
    <source>
        <dbReference type="ARBA" id="ARBA00047798"/>
    </source>
</evidence>
<sequence>MAPPPVQQHHSSPANATSNGIANGHINGNSSWSTIPSSIVANRTVNPIRVALSRPVPPQRTSESTKPVLSLSLGDPTVFGNFDTHPETVKAVEKALHSFKFNGYPPATGYLQTRQAIAKKYSLQDSPPLTADDVVLTSGCSGAIEMVIGVLCNEGQNILIPRPGFSLYKTVAASKGVETRSYNLLAEKNWEVDLDHMASLIDSNTGAILINNPSNPCGSNFSKQHLQDIIALCESYKIPLISDEIYADMVFVGEKFYPAASLTKTVPVLTLGGLAKQWMVPGWRVGWVLVYDHQTGLLNDVCKGLGALATLINGPNSLIEAAIPDIFANVPESFLKETINSLQAHAELCAKLLKPIPGLNVIVPQGAMYMMVVLDIDRFEGIDDDVSFYQMLKWEEHVEVIPGQCFDMPNCFRIVITPPKDVLASAIERIGQFCARYYK</sequence>
<dbReference type="GO" id="GO:0030170">
    <property type="term" value="F:pyridoxal phosphate binding"/>
    <property type="evidence" value="ECO:0007669"/>
    <property type="project" value="InterPro"/>
</dbReference>
<evidence type="ECO:0000256" key="9">
    <source>
        <dbReference type="ARBA" id="ARBA00022878"/>
    </source>
</evidence>
<evidence type="ECO:0000256" key="6">
    <source>
        <dbReference type="ARBA" id="ARBA00015959"/>
    </source>
</evidence>
<dbReference type="InterPro" id="IPR015424">
    <property type="entry name" value="PyrdxlP-dep_Trfase"/>
</dbReference>
<dbReference type="PRINTS" id="PR00753">
    <property type="entry name" value="ACCSYNTHASE"/>
</dbReference>
<feature type="compositionally biased region" description="Polar residues" evidence="15">
    <location>
        <begin position="8"/>
        <end position="25"/>
    </location>
</feature>
<dbReference type="Gene3D" id="3.40.640.10">
    <property type="entry name" value="Type I PLP-dependent aspartate aminotransferase-like (Major domain)"/>
    <property type="match status" value="1"/>
</dbReference>
<dbReference type="PANTHER" id="PTHR45744:SF2">
    <property type="entry name" value="TYROSINE AMINOTRANSFERASE"/>
    <property type="match status" value="1"/>
</dbReference>